<dbReference type="Pfam" id="PF13649">
    <property type="entry name" value="Methyltransf_25"/>
    <property type="match status" value="1"/>
</dbReference>
<name>A0A2N5UJ58_9BASI</name>
<reference evidence="3 4" key="1">
    <citation type="submission" date="2017-11" db="EMBL/GenBank/DDBJ databases">
        <title>De novo assembly and phasing of dikaryotic genomes from two isolates of Puccinia coronata f. sp. avenae, the causal agent of oat crown rust.</title>
        <authorList>
            <person name="Miller M.E."/>
            <person name="Zhang Y."/>
            <person name="Omidvar V."/>
            <person name="Sperschneider J."/>
            <person name="Schwessinger B."/>
            <person name="Raley C."/>
            <person name="Palmer J.M."/>
            <person name="Garnica D."/>
            <person name="Upadhyaya N."/>
            <person name="Rathjen J."/>
            <person name="Taylor J.M."/>
            <person name="Park R.F."/>
            <person name="Dodds P.N."/>
            <person name="Hirsch C.D."/>
            <person name="Kianian S.F."/>
            <person name="Figueroa M."/>
        </authorList>
    </citation>
    <scope>NUCLEOTIDE SEQUENCE [LARGE SCALE GENOMIC DNA]</scope>
    <source>
        <strain evidence="3">12NC29</strain>
    </source>
</reference>
<dbReference type="Proteomes" id="UP000235388">
    <property type="component" value="Unassembled WGS sequence"/>
</dbReference>
<dbReference type="PANTHER" id="PTHR43591:SF24">
    <property type="entry name" value="2-METHOXY-6-POLYPRENYL-1,4-BENZOQUINOL METHYLASE, MITOCHONDRIAL"/>
    <property type="match status" value="1"/>
</dbReference>
<dbReference type="EMBL" id="PGCJ01000218">
    <property type="protein sequence ID" value="PLW37696.1"/>
    <property type="molecule type" value="Genomic_DNA"/>
</dbReference>
<proteinExistence type="predicted"/>
<evidence type="ECO:0000313" key="4">
    <source>
        <dbReference type="Proteomes" id="UP000235388"/>
    </source>
</evidence>
<accession>A0A2N5UJ58</accession>
<feature type="region of interest" description="Disordered" evidence="1">
    <location>
        <begin position="271"/>
        <end position="294"/>
    </location>
</feature>
<dbReference type="InterPro" id="IPR029063">
    <property type="entry name" value="SAM-dependent_MTases_sf"/>
</dbReference>
<dbReference type="PANTHER" id="PTHR43591">
    <property type="entry name" value="METHYLTRANSFERASE"/>
    <property type="match status" value="1"/>
</dbReference>
<dbReference type="Gene3D" id="3.40.50.150">
    <property type="entry name" value="Vaccinia Virus protein VP39"/>
    <property type="match status" value="1"/>
</dbReference>
<organism evidence="3 4">
    <name type="scientific">Puccinia coronata f. sp. avenae</name>
    <dbReference type="NCBI Taxonomy" id="200324"/>
    <lineage>
        <taxon>Eukaryota</taxon>
        <taxon>Fungi</taxon>
        <taxon>Dikarya</taxon>
        <taxon>Basidiomycota</taxon>
        <taxon>Pucciniomycotina</taxon>
        <taxon>Pucciniomycetes</taxon>
        <taxon>Pucciniales</taxon>
        <taxon>Pucciniaceae</taxon>
        <taxon>Puccinia</taxon>
    </lineage>
</organism>
<evidence type="ECO:0000313" key="3">
    <source>
        <dbReference type="EMBL" id="PLW37696.1"/>
    </source>
</evidence>
<evidence type="ECO:0000256" key="1">
    <source>
        <dbReference type="SAM" id="MobiDB-lite"/>
    </source>
</evidence>
<dbReference type="STRING" id="200324.A0A2N5UJ58"/>
<sequence length="1374" mass="153513">MDMLELVEPFAIKPSLGFAHITCAVNMGQDCPGDAGDVPSAGFDIISDRAALQPAYPESHPAQELRRSLLYIYCRITALELSRDIQNSSPALSIDFAPRNSLGIQTCRLCPDRSLMTAAYRQDKYMLQEPSDREIIKHDRAHHRNFKNHSRHHDSDGKSRIKKFFKKSTSSQQTAPDSGSDIHSELPFNSPISFLSYQASASGEAAGLDIQALSRSQSQFTSRSSRSLTGIRHTGWRTTDKASVIGKKLGIKQTGIKTGLDSEPLAEELSKSQQFHPDTSTFSNHPGSKTASAQSNLYPLAPQSHPRQPRLSISKSFLQTYFTSPKPSQTWAPSLDVTSEIGLCSAPELEIYSEHRPMTSFIDSHQSSSLSKFLRKSTLEPKINLTGLSNLWLPTDSPLHDSSEAQPIIQDNAFHLQESSPAALDQKWFARTRGEKYHPCARSELPYWMSYGTEVMNHHLLMQYASSILQGSSPFELDFSPSEKPSPTIGIRRVLDIGCGPSATWCVGVLRETRGVEVTGLDVCPLLLDLRSLESSVSENFTFVKYDLLNDALPFASESFDYVHSSFISSGVPEHKWSHLLEEMARILKPQGTLEILECNMPTADPIQAKTPKYPNIEFNDQGASFCRVPAARAPTIDPGSTLCESESLMKESTPEVGPTTVKGMLNKLLEQQFISPYPLSILPSEISSVTTGLRRPLANQVIRFPSDLQGFVDLQTKSLLVRTTLQENDSLKSVASNDPDAQAAALECMGMLLLHSHVDAMYANKEISWCNLWLPSISCETSNSMPAISVKRTRPAPSSFGRYLDHTRRDKLISPTRKVKSKHYDRTGVQPAVEKRDGYNPKHSIFIPWDGLMTFHDKFHSASHSNLHSTNFAGTSSLDLPLDHLDSTHHHQVPEKLTQSTLRDSSSAIFTHRKNFDQIWNVWKDDLNCSSVGISKLLELRFGWTCTMDIQHHKALHEHQDAHQHELSQCEFRINELRHKLQERKFSFVYSHASETNTSLDENPCPKLSSRSQTFSLRKQRPLSFEYETSSEDHEDFEHVNFAKSAADHPSAILTDPRLSSENPVTSYENNVVHHESDSQSLEELGSDTQREYSNLRQEVTSGSVSLKRRSSDSLVRPPSLDLVDTRSLNGKFNPAPSTRGETESDNDEGFVNDGQVSLKPFLSSSIISSDRVRAKEQEHYGNLELEIDILTRQKGEIKKAIRLIQNDLDNVARRLGLSDSEDHQLFAIPSAGAFESIIQTDKDEFKSAPTIKKDSGNTNTLLSKKEVEGNGTLGDLFLPLDNLEFSTFLRDERLKSPSVSAELTSHGNRMEKEKDYSRIPNLNCSVLSGRSNRGTRPTKNMKHSSYFTSAGFGDLKIEYVTLINPSPKPPFH</sequence>
<protein>
    <recommendedName>
        <fullName evidence="2">Methyltransferase domain-containing protein</fullName>
    </recommendedName>
</protein>
<feature type="region of interest" description="Disordered" evidence="1">
    <location>
        <begin position="1098"/>
        <end position="1154"/>
    </location>
</feature>
<feature type="region of interest" description="Disordered" evidence="1">
    <location>
        <begin position="215"/>
        <end position="234"/>
    </location>
</feature>
<keyword evidence="4" id="KW-1185">Reference proteome</keyword>
<feature type="domain" description="Methyltransferase" evidence="2">
    <location>
        <begin position="494"/>
        <end position="592"/>
    </location>
</feature>
<evidence type="ECO:0000259" key="2">
    <source>
        <dbReference type="Pfam" id="PF13649"/>
    </source>
</evidence>
<dbReference type="CDD" id="cd02440">
    <property type="entry name" value="AdoMet_MTases"/>
    <property type="match status" value="1"/>
</dbReference>
<gene>
    <name evidence="3" type="ORF">PCANC_17154</name>
</gene>
<dbReference type="OrthoDB" id="2013972at2759"/>
<dbReference type="GO" id="GO:0008168">
    <property type="term" value="F:methyltransferase activity"/>
    <property type="evidence" value="ECO:0007669"/>
    <property type="project" value="TreeGrafter"/>
</dbReference>
<dbReference type="InterPro" id="IPR041698">
    <property type="entry name" value="Methyltransf_25"/>
</dbReference>
<comment type="caution">
    <text evidence="3">The sequence shown here is derived from an EMBL/GenBank/DDBJ whole genome shotgun (WGS) entry which is preliminary data.</text>
</comment>
<feature type="compositionally biased region" description="Low complexity" evidence="1">
    <location>
        <begin position="215"/>
        <end position="229"/>
    </location>
</feature>
<dbReference type="SUPFAM" id="SSF53335">
    <property type="entry name" value="S-adenosyl-L-methionine-dependent methyltransferases"/>
    <property type="match status" value="1"/>
</dbReference>